<protein>
    <submittedName>
        <fullName evidence="1">Uncharacterized protein</fullName>
    </submittedName>
</protein>
<reference evidence="1" key="1">
    <citation type="submission" date="2024-02" db="EMBL/GenBank/DDBJ databases">
        <authorList>
            <consortium name="ELIXIR-Norway"/>
            <consortium name="Elixir Norway"/>
        </authorList>
    </citation>
    <scope>NUCLEOTIDE SEQUENCE</scope>
</reference>
<sequence length="120" mass="12855">MITSQPNFQDQQSIDILLDASMVDASHGEIIAEEDDLRAKNVQLDLIGDKNEAQSNSESIPVTQLVSVGTSIGRHADEAVKPNSIGTLVEYGTSGFTHQVGINTTRTGDVRDDSILALDC</sequence>
<dbReference type="Proteomes" id="UP001497444">
    <property type="component" value="Chromosome 8"/>
</dbReference>
<gene>
    <name evidence="1" type="ORF">CSSPJE1EN1_LOCUS22953</name>
</gene>
<keyword evidence="2" id="KW-1185">Reference proteome</keyword>
<evidence type="ECO:0000313" key="1">
    <source>
        <dbReference type="EMBL" id="CAK9277475.1"/>
    </source>
</evidence>
<name>A0ABP0XED4_9BRYO</name>
<organism evidence="1 2">
    <name type="scientific">Sphagnum jensenii</name>
    <dbReference type="NCBI Taxonomy" id="128206"/>
    <lineage>
        <taxon>Eukaryota</taxon>
        <taxon>Viridiplantae</taxon>
        <taxon>Streptophyta</taxon>
        <taxon>Embryophyta</taxon>
        <taxon>Bryophyta</taxon>
        <taxon>Sphagnophytina</taxon>
        <taxon>Sphagnopsida</taxon>
        <taxon>Sphagnales</taxon>
        <taxon>Sphagnaceae</taxon>
        <taxon>Sphagnum</taxon>
    </lineage>
</organism>
<proteinExistence type="predicted"/>
<accession>A0ABP0XED4</accession>
<dbReference type="EMBL" id="OZ020103">
    <property type="protein sequence ID" value="CAK9277475.1"/>
    <property type="molecule type" value="Genomic_DNA"/>
</dbReference>
<evidence type="ECO:0000313" key="2">
    <source>
        <dbReference type="Proteomes" id="UP001497444"/>
    </source>
</evidence>